<feature type="compositionally biased region" description="Polar residues" evidence="1">
    <location>
        <begin position="158"/>
        <end position="175"/>
    </location>
</feature>
<feature type="region of interest" description="Disordered" evidence="1">
    <location>
        <begin position="95"/>
        <end position="140"/>
    </location>
</feature>
<feature type="compositionally biased region" description="Low complexity" evidence="1">
    <location>
        <begin position="33"/>
        <end position="44"/>
    </location>
</feature>
<dbReference type="Proteomes" id="UP001163046">
    <property type="component" value="Unassembled WGS sequence"/>
</dbReference>
<protein>
    <submittedName>
        <fullName evidence="2">Uncharacterized protein</fullName>
    </submittedName>
</protein>
<keyword evidence="3" id="KW-1185">Reference proteome</keyword>
<evidence type="ECO:0000313" key="3">
    <source>
        <dbReference type="Proteomes" id="UP001163046"/>
    </source>
</evidence>
<feature type="compositionally biased region" description="Low complexity" evidence="1">
    <location>
        <begin position="121"/>
        <end position="134"/>
    </location>
</feature>
<accession>A0A9W9YG33</accession>
<evidence type="ECO:0000256" key="1">
    <source>
        <dbReference type="SAM" id="MobiDB-lite"/>
    </source>
</evidence>
<feature type="region of interest" description="Disordered" evidence="1">
    <location>
        <begin position="158"/>
        <end position="180"/>
    </location>
</feature>
<sequence>MPMMAEVGIFTAMNDSQNISEDIQDCDTRDSCKPSSVSSKSNNVIANRNLGDETLTQENSEGIKSSRNGPLPTQDGNDTQMEMEQPRDTMALEVHQTSPNDSPDIASSLGNEEDSRKQSINAENQENNPPNASNLTQTPLGHLGTWYQKQITAPVASPNTITDTTQGNKQGSGSSLPALANRGRVSPYFTRSASKAHLTSSVPQETLTVQSTSVSSLMCGSPTTGSVATSSNPFTTFAISLCQSSEPVPIISASTANNASQTTANNSTSIGVPMSRMMVLPTNPTPLPNLVAMQDNLVSASSIPGHGTILTPLPNLVVKQDQPVSTSPILGHTTIPTPLPNLVVKQDEPVSASSIPDHTTF</sequence>
<evidence type="ECO:0000313" key="2">
    <source>
        <dbReference type="EMBL" id="KAJ7339612.1"/>
    </source>
</evidence>
<feature type="region of interest" description="Disordered" evidence="1">
    <location>
        <begin position="25"/>
        <end position="81"/>
    </location>
</feature>
<dbReference type="AlphaFoldDB" id="A0A9W9YG33"/>
<dbReference type="EMBL" id="MU827779">
    <property type="protein sequence ID" value="KAJ7339612.1"/>
    <property type="molecule type" value="Genomic_DNA"/>
</dbReference>
<proteinExistence type="predicted"/>
<organism evidence="2 3">
    <name type="scientific">Desmophyllum pertusum</name>
    <dbReference type="NCBI Taxonomy" id="174260"/>
    <lineage>
        <taxon>Eukaryota</taxon>
        <taxon>Metazoa</taxon>
        <taxon>Cnidaria</taxon>
        <taxon>Anthozoa</taxon>
        <taxon>Hexacorallia</taxon>
        <taxon>Scleractinia</taxon>
        <taxon>Caryophylliina</taxon>
        <taxon>Caryophylliidae</taxon>
        <taxon>Desmophyllum</taxon>
    </lineage>
</organism>
<gene>
    <name evidence="2" type="ORF">OS493_006016</name>
</gene>
<feature type="compositionally biased region" description="Polar residues" evidence="1">
    <location>
        <begin position="54"/>
        <end position="68"/>
    </location>
</feature>
<reference evidence="2" key="1">
    <citation type="submission" date="2023-01" db="EMBL/GenBank/DDBJ databases">
        <title>Genome assembly of the deep-sea coral Lophelia pertusa.</title>
        <authorList>
            <person name="Herrera S."/>
            <person name="Cordes E."/>
        </authorList>
    </citation>
    <scope>NUCLEOTIDE SEQUENCE</scope>
    <source>
        <strain evidence="2">USNM1676648</strain>
        <tissue evidence="2">Polyp</tissue>
    </source>
</reference>
<comment type="caution">
    <text evidence="2">The sequence shown here is derived from an EMBL/GenBank/DDBJ whole genome shotgun (WGS) entry which is preliminary data.</text>
</comment>
<name>A0A9W9YG33_9CNID</name>